<accession>A0A818B8T0</accession>
<gene>
    <name evidence="3" type="ORF">GRG538_LOCUS11322</name>
</gene>
<name>A0A818B8T0_9BILA</name>
<reference evidence="3" key="1">
    <citation type="submission" date="2021-02" db="EMBL/GenBank/DDBJ databases">
        <authorList>
            <person name="Nowell W R."/>
        </authorList>
    </citation>
    <scope>NUCLEOTIDE SEQUENCE</scope>
</reference>
<feature type="region of interest" description="Disordered" evidence="1">
    <location>
        <begin position="94"/>
        <end position="120"/>
    </location>
</feature>
<evidence type="ECO:0000256" key="2">
    <source>
        <dbReference type="SAM" id="Phobius"/>
    </source>
</evidence>
<organism evidence="3 4">
    <name type="scientific">Rotaria socialis</name>
    <dbReference type="NCBI Taxonomy" id="392032"/>
    <lineage>
        <taxon>Eukaryota</taxon>
        <taxon>Metazoa</taxon>
        <taxon>Spiralia</taxon>
        <taxon>Gnathifera</taxon>
        <taxon>Rotifera</taxon>
        <taxon>Eurotatoria</taxon>
        <taxon>Bdelloidea</taxon>
        <taxon>Philodinida</taxon>
        <taxon>Philodinidae</taxon>
        <taxon>Rotaria</taxon>
    </lineage>
</organism>
<keyword evidence="2" id="KW-1133">Transmembrane helix</keyword>
<keyword evidence="2" id="KW-0812">Transmembrane</keyword>
<dbReference type="EMBL" id="CAJNYT010001505">
    <property type="protein sequence ID" value="CAF3415797.1"/>
    <property type="molecule type" value="Genomic_DNA"/>
</dbReference>
<dbReference type="Proteomes" id="UP000663872">
    <property type="component" value="Unassembled WGS sequence"/>
</dbReference>
<comment type="caution">
    <text evidence="3">The sequence shown here is derived from an EMBL/GenBank/DDBJ whole genome shotgun (WGS) entry which is preliminary data.</text>
</comment>
<evidence type="ECO:0000256" key="1">
    <source>
        <dbReference type="SAM" id="MobiDB-lite"/>
    </source>
</evidence>
<keyword evidence="2" id="KW-0472">Membrane</keyword>
<dbReference type="AlphaFoldDB" id="A0A818B8T0"/>
<evidence type="ECO:0000313" key="3">
    <source>
        <dbReference type="EMBL" id="CAF3415797.1"/>
    </source>
</evidence>
<evidence type="ECO:0000313" key="4">
    <source>
        <dbReference type="Proteomes" id="UP000663872"/>
    </source>
</evidence>
<proteinExistence type="predicted"/>
<sequence>MLAGIPNLFAKYMKQASSGADMPIRCDIKLKQKLLNQMFIQSSSSQTYAFDAYALLKPIVKDTTMHRTFVLLGGLLLFTIIDFNSAVRHHRNRGDRNEQESLLDKLDRESDKKDRKRDEDKKEVNRTISCYKCDGDQCTDPFIAADSVPLVQCEHSCWKGTFASSVRRSCGNKRCTFTFQGGSAISNTCCETSLCNNTHMKIPSIMIFIFSFLIGVATI</sequence>
<protein>
    <submittedName>
        <fullName evidence="3">Uncharacterized protein</fullName>
    </submittedName>
</protein>
<feature type="transmembrane region" description="Helical" evidence="2">
    <location>
        <begin position="68"/>
        <end position="87"/>
    </location>
</feature>